<dbReference type="EMBL" id="JPMI01000010">
    <property type="protein sequence ID" value="KFA94500.1"/>
    <property type="molecule type" value="Genomic_DNA"/>
</dbReference>
<reference evidence="1 2" key="1">
    <citation type="submission" date="2014-07" db="EMBL/GenBank/DDBJ databases">
        <title>Draft Genome Sequence of Gephyronic Acid Producer, Cystobacter violaceus Strain Cb vi76.</title>
        <authorList>
            <person name="Stevens D.C."/>
            <person name="Young J."/>
            <person name="Carmichael R."/>
            <person name="Tan J."/>
            <person name="Taylor R.E."/>
        </authorList>
    </citation>
    <scope>NUCLEOTIDE SEQUENCE [LARGE SCALE GENOMIC DNA]</scope>
    <source>
        <strain evidence="1 2">Cb vi76</strain>
    </source>
</reference>
<dbReference type="AlphaFoldDB" id="A0A084T1B5"/>
<organism evidence="1 2">
    <name type="scientific">Archangium violaceum Cb vi76</name>
    <dbReference type="NCBI Taxonomy" id="1406225"/>
    <lineage>
        <taxon>Bacteria</taxon>
        <taxon>Pseudomonadati</taxon>
        <taxon>Myxococcota</taxon>
        <taxon>Myxococcia</taxon>
        <taxon>Myxococcales</taxon>
        <taxon>Cystobacterineae</taxon>
        <taxon>Archangiaceae</taxon>
        <taxon>Archangium</taxon>
    </lineage>
</organism>
<dbReference type="Proteomes" id="UP000028547">
    <property type="component" value="Unassembled WGS sequence"/>
</dbReference>
<evidence type="ECO:0000313" key="2">
    <source>
        <dbReference type="Proteomes" id="UP000028547"/>
    </source>
</evidence>
<dbReference type="RefSeq" id="WP_043389443.1">
    <property type="nucleotide sequence ID" value="NZ_JPMI01000010.1"/>
</dbReference>
<protein>
    <submittedName>
        <fullName evidence="1">Uncharacterized protein</fullName>
    </submittedName>
</protein>
<sequence>METLLVFLLVQLSVSEGRPYDPAPGIWHDKSEARNLDCSRMSQQRAHELHPGEIPAPLARLANQESEALVCTRRIMRNGERPERDELILDSLRESVGEIAEVASALGPGKLTWHVDAFYPQPEVAAKISVAARTELAEQGRRVSDKVPVLAAGDIVVLGRMAPKDAYPLACKRYFAQRALGENDAFLGIMLIDERETQLHAGLCLNGEWRWLR</sequence>
<evidence type="ECO:0000313" key="1">
    <source>
        <dbReference type="EMBL" id="KFA94500.1"/>
    </source>
</evidence>
<comment type="caution">
    <text evidence="1">The sequence shown here is derived from an EMBL/GenBank/DDBJ whole genome shotgun (WGS) entry which is preliminary data.</text>
</comment>
<accession>A0A084T1B5</accession>
<proteinExistence type="predicted"/>
<gene>
    <name evidence="1" type="ORF">Q664_02400</name>
</gene>
<name>A0A084T1B5_9BACT</name>